<protein>
    <submittedName>
        <fullName evidence="1">Uncharacterized protein</fullName>
    </submittedName>
</protein>
<reference evidence="2" key="1">
    <citation type="submission" date="2016-10" db="EMBL/GenBank/DDBJ databases">
        <authorList>
            <person name="Varghese N."/>
            <person name="Submissions S."/>
        </authorList>
    </citation>
    <scope>NUCLEOTIDE SEQUENCE [LARGE SCALE GENOMIC DNA]</scope>
    <source>
        <strain evidence="2">CGMCC 1.10121</strain>
    </source>
</reference>
<dbReference type="OrthoDB" id="315236at2157"/>
<evidence type="ECO:0000313" key="2">
    <source>
        <dbReference type="Proteomes" id="UP000199126"/>
    </source>
</evidence>
<gene>
    <name evidence="1" type="ORF">SAMN04487948_1455</name>
</gene>
<dbReference type="EMBL" id="FODV01000045">
    <property type="protein sequence ID" value="SEP31421.1"/>
    <property type="molecule type" value="Genomic_DNA"/>
</dbReference>
<dbReference type="AlphaFoldDB" id="A0A1H8WUW8"/>
<dbReference type="Proteomes" id="UP000199126">
    <property type="component" value="Unassembled WGS sequence"/>
</dbReference>
<dbReference type="RefSeq" id="WP_089828142.1">
    <property type="nucleotide sequence ID" value="NZ_FODV01000045.1"/>
</dbReference>
<name>A0A1H8WUW8_9EURY</name>
<accession>A0A1H8WUW8</accession>
<proteinExistence type="predicted"/>
<sequence>MSFRLSNEARKYFRDIQEHSTTGEFDSVWDQYYLAAMAGIKARQRVSDDQEPTGDQEFTPDVIEDYRDQRYEIYSAMIVAEVERKGIPWSDKQKIRELMLRFLDSTSHTNLSDEGTTVLNCYAEKGYRLIDDEIRSPPKLDEFLESYHQDVLQEVA</sequence>
<organism evidence="1 2">
    <name type="scientific">Halogranum amylolyticum</name>
    <dbReference type="NCBI Taxonomy" id="660520"/>
    <lineage>
        <taxon>Archaea</taxon>
        <taxon>Methanobacteriati</taxon>
        <taxon>Methanobacteriota</taxon>
        <taxon>Stenosarchaea group</taxon>
        <taxon>Halobacteria</taxon>
        <taxon>Halobacteriales</taxon>
        <taxon>Haloferacaceae</taxon>
    </lineage>
</organism>
<keyword evidence="2" id="KW-1185">Reference proteome</keyword>
<evidence type="ECO:0000313" key="1">
    <source>
        <dbReference type="EMBL" id="SEP31421.1"/>
    </source>
</evidence>